<comment type="caution">
    <text evidence="2">The sequence shown here is derived from an EMBL/GenBank/DDBJ whole genome shotgun (WGS) entry which is preliminary data.</text>
</comment>
<dbReference type="GO" id="GO:0004519">
    <property type="term" value="F:endonuclease activity"/>
    <property type="evidence" value="ECO:0007669"/>
    <property type="project" value="InterPro"/>
</dbReference>
<evidence type="ECO:0000259" key="1">
    <source>
        <dbReference type="PROSITE" id="PS50819"/>
    </source>
</evidence>
<dbReference type="InterPro" id="IPR006142">
    <property type="entry name" value="INTEIN"/>
</dbReference>
<accession>A0A1G2KRG3</accession>
<evidence type="ECO:0000313" key="3">
    <source>
        <dbReference type="Proteomes" id="UP000178710"/>
    </source>
</evidence>
<dbReference type="Proteomes" id="UP000178710">
    <property type="component" value="Unassembled WGS sequence"/>
</dbReference>
<name>A0A1G2KRG3_9BACT</name>
<dbReference type="Pfam" id="PF14528">
    <property type="entry name" value="LAGLIDADG_3"/>
    <property type="match status" value="1"/>
</dbReference>
<dbReference type="InterPro" id="IPR004860">
    <property type="entry name" value="LAGLIDADG_dom"/>
</dbReference>
<dbReference type="PROSITE" id="PS50819">
    <property type="entry name" value="INTEIN_ENDONUCLEASE"/>
    <property type="match status" value="1"/>
</dbReference>
<dbReference type="AlphaFoldDB" id="A0A1G2KRG3"/>
<sequence>MRKAWNKGFKKETHPGVAKISATMKKRKLDNFREWRQRMKALGVIKASYPLLPKTEELAEFIGVILGDGNISKFPRAERLIISAHSTNRGFVNRYVGITRRVLGKEPTVTNVRGANCTRISVYEKYLSKRLEIPAGSRQYKLIRFPGWIRRSDKFVQACLRGLYEAEGSFSYHPATYTHKAHFSNTNPSLLNFVYMALKRFGFHPLREHKRITLSRRDEVAELQHLLNFRKY</sequence>
<protein>
    <recommendedName>
        <fullName evidence="1">DOD-type homing endonuclease domain-containing protein</fullName>
    </recommendedName>
</protein>
<feature type="domain" description="DOD-type homing endonuclease" evidence="1">
    <location>
        <begin position="61"/>
        <end position="203"/>
    </location>
</feature>
<dbReference type="SUPFAM" id="SSF55608">
    <property type="entry name" value="Homing endonucleases"/>
    <property type="match status" value="1"/>
</dbReference>
<reference evidence="2 3" key="1">
    <citation type="journal article" date="2016" name="Nat. Commun.">
        <title>Thousands of microbial genomes shed light on interconnected biogeochemical processes in an aquifer system.</title>
        <authorList>
            <person name="Anantharaman K."/>
            <person name="Brown C.T."/>
            <person name="Hug L.A."/>
            <person name="Sharon I."/>
            <person name="Castelle C.J."/>
            <person name="Probst A.J."/>
            <person name="Thomas B.C."/>
            <person name="Singh A."/>
            <person name="Wilkins M.J."/>
            <person name="Karaoz U."/>
            <person name="Brodie E.L."/>
            <person name="Williams K.H."/>
            <person name="Hubbard S.S."/>
            <person name="Banfield J.F."/>
        </authorList>
    </citation>
    <scope>NUCLEOTIDE SEQUENCE [LARGE SCALE GENOMIC DNA]</scope>
</reference>
<dbReference type="Gene3D" id="3.10.28.10">
    <property type="entry name" value="Homing endonucleases"/>
    <property type="match status" value="1"/>
</dbReference>
<dbReference type="PRINTS" id="PR00379">
    <property type="entry name" value="INTEIN"/>
</dbReference>
<dbReference type="GO" id="GO:0016539">
    <property type="term" value="P:intein-mediated protein splicing"/>
    <property type="evidence" value="ECO:0007669"/>
    <property type="project" value="InterPro"/>
</dbReference>
<dbReference type="InterPro" id="IPR004042">
    <property type="entry name" value="Intein_endonuc_central"/>
</dbReference>
<dbReference type="InterPro" id="IPR027434">
    <property type="entry name" value="Homing_endonucl"/>
</dbReference>
<dbReference type="EMBL" id="MHQK01000014">
    <property type="protein sequence ID" value="OHA01990.1"/>
    <property type="molecule type" value="Genomic_DNA"/>
</dbReference>
<proteinExistence type="predicted"/>
<evidence type="ECO:0000313" key="2">
    <source>
        <dbReference type="EMBL" id="OHA01990.1"/>
    </source>
</evidence>
<organism evidence="2 3">
    <name type="scientific">Candidatus Sungbacteria bacterium RIFCSPHIGHO2_02_FULL_49_20</name>
    <dbReference type="NCBI Taxonomy" id="1802272"/>
    <lineage>
        <taxon>Bacteria</taxon>
        <taxon>Candidatus Sungiibacteriota</taxon>
    </lineage>
</organism>
<gene>
    <name evidence="2" type="ORF">A3C12_02560</name>
</gene>